<accession>A0ACB8T6X0</accession>
<protein>
    <submittedName>
        <fullName evidence="1">Uncharacterized protein</fullName>
    </submittedName>
</protein>
<reference evidence="1" key="2">
    <citation type="journal article" date="2022" name="New Phytol.">
        <title>Evolutionary transition to the ectomycorrhizal habit in the genomes of a hyperdiverse lineage of mushroom-forming fungi.</title>
        <authorList>
            <person name="Looney B."/>
            <person name="Miyauchi S."/>
            <person name="Morin E."/>
            <person name="Drula E."/>
            <person name="Courty P.E."/>
            <person name="Kohler A."/>
            <person name="Kuo A."/>
            <person name="LaButti K."/>
            <person name="Pangilinan J."/>
            <person name="Lipzen A."/>
            <person name="Riley R."/>
            <person name="Andreopoulos W."/>
            <person name="He G."/>
            <person name="Johnson J."/>
            <person name="Nolan M."/>
            <person name="Tritt A."/>
            <person name="Barry K.W."/>
            <person name="Grigoriev I.V."/>
            <person name="Nagy L.G."/>
            <person name="Hibbett D."/>
            <person name="Henrissat B."/>
            <person name="Matheny P.B."/>
            <person name="Labbe J."/>
            <person name="Martin F.M."/>
        </authorList>
    </citation>
    <scope>NUCLEOTIDE SEQUENCE</scope>
    <source>
        <strain evidence="1">HHB10654</strain>
    </source>
</reference>
<evidence type="ECO:0000313" key="2">
    <source>
        <dbReference type="Proteomes" id="UP000814140"/>
    </source>
</evidence>
<organism evidence="1 2">
    <name type="scientific">Artomyces pyxidatus</name>
    <dbReference type="NCBI Taxonomy" id="48021"/>
    <lineage>
        <taxon>Eukaryota</taxon>
        <taxon>Fungi</taxon>
        <taxon>Dikarya</taxon>
        <taxon>Basidiomycota</taxon>
        <taxon>Agaricomycotina</taxon>
        <taxon>Agaricomycetes</taxon>
        <taxon>Russulales</taxon>
        <taxon>Auriscalpiaceae</taxon>
        <taxon>Artomyces</taxon>
    </lineage>
</organism>
<dbReference type="Proteomes" id="UP000814140">
    <property type="component" value="Unassembled WGS sequence"/>
</dbReference>
<keyword evidence="2" id="KW-1185">Reference proteome</keyword>
<proteinExistence type="predicted"/>
<evidence type="ECO:0000313" key="1">
    <source>
        <dbReference type="EMBL" id="KAI0064498.1"/>
    </source>
</evidence>
<gene>
    <name evidence="1" type="ORF">BV25DRAFT_1852313</name>
</gene>
<comment type="caution">
    <text evidence="1">The sequence shown here is derived from an EMBL/GenBank/DDBJ whole genome shotgun (WGS) entry which is preliminary data.</text>
</comment>
<name>A0ACB8T6X0_9AGAM</name>
<reference evidence="1" key="1">
    <citation type="submission" date="2021-03" db="EMBL/GenBank/DDBJ databases">
        <authorList>
            <consortium name="DOE Joint Genome Institute"/>
            <person name="Ahrendt S."/>
            <person name="Looney B.P."/>
            <person name="Miyauchi S."/>
            <person name="Morin E."/>
            <person name="Drula E."/>
            <person name="Courty P.E."/>
            <person name="Chicoki N."/>
            <person name="Fauchery L."/>
            <person name="Kohler A."/>
            <person name="Kuo A."/>
            <person name="Labutti K."/>
            <person name="Pangilinan J."/>
            <person name="Lipzen A."/>
            <person name="Riley R."/>
            <person name="Andreopoulos W."/>
            <person name="He G."/>
            <person name="Johnson J."/>
            <person name="Barry K.W."/>
            <person name="Grigoriev I.V."/>
            <person name="Nagy L."/>
            <person name="Hibbett D."/>
            <person name="Henrissat B."/>
            <person name="Matheny P.B."/>
            <person name="Labbe J."/>
            <person name="Martin F."/>
        </authorList>
    </citation>
    <scope>NUCLEOTIDE SEQUENCE</scope>
    <source>
        <strain evidence="1">HHB10654</strain>
    </source>
</reference>
<dbReference type="EMBL" id="MU277198">
    <property type="protein sequence ID" value="KAI0064498.1"/>
    <property type="molecule type" value="Genomic_DNA"/>
</dbReference>
<sequence>MPNSHGPILQMSRELSLDFPVDVDLSSRRRNEYIWDEVLKRATGRRSARPGTSTASPALQGHKRVVLRQWPRSPSGPFIKDTPPGKQAGNGLPLWGASMMDFYRVQRFPLMSGASTISTGSKLAAWAYDVGELDAARPEITWADNEEDPVELQPFDIGKLIEALENTKASDVHAIEEIEATEIKVRRAIIVVACHSLCGIKSTFNKRVPFTEAVPLLKKRIPYNLLPQKLVVHDPDCTLFAADDGDVPNRPADLVRTYKLQLTAPGQATLKADSMEAIVKAPEVEETYVMAEIRKSGGATEQICVVYPLPPDVEEVQEAHLYLSSTERLGNGNHSVVYTSELEVPRALLVAPTPCHDCIVAGIKKQLNRGKAPSADPSPSSRPAATDCPEVVILPDGELPDAPVRMLEVAEVGWRGSARAPCKHAGAFAPPTATVRVAAKLSLPEDEHLVAEAANYQRFPRHLFQYWSGFNIIPPLHDPVPVHAVVPQFYGYYVPESLQAALGEDAPPEYLSPIMLLEDCGTPIDPTTLNLDDRSECASLLFRLHSAGFTHGSVFERNIVMQLGDIEDDPRKKTQDRRFRLIDFGRTTEVNRSERLSEETRVAELMKVLYGNHWQ</sequence>